<comment type="caution">
    <text evidence="3">The sequence shown here is derived from an EMBL/GenBank/DDBJ whole genome shotgun (WGS) entry which is preliminary data.</text>
</comment>
<name>A0AAD5VS10_9AGAR</name>
<feature type="compositionally biased region" description="Polar residues" evidence="1">
    <location>
        <begin position="433"/>
        <end position="458"/>
    </location>
</feature>
<evidence type="ECO:0000256" key="1">
    <source>
        <dbReference type="SAM" id="MobiDB-lite"/>
    </source>
</evidence>
<protein>
    <submittedName>
        <fullName evidence="3">Uncharacterized protein</fullName>
    </submittedName>
</protein>
<proteinExistence type="predicted"/>
<dbReference type="Proteomes" id="UP001213000">
    <property type="component" value="Unassembled WGS sequence"/>
</dbReference>
<dbReference type="AlphaFoldDB" id="A0AAD5VS10"/>
<gene>
    <name evidence="3" type="ORF">NP233_g6454</name>
</gene>
<feature type="region of interest" description="Disordered" evidence="1">
    <location>
        <begin position="432"/>
        <end position="458"/>
    </location>
</feature>
<sequence>MAPDRWVVVDDADVEGGITYNGNWFSDTGSQNNVGNFGPPYLGTLHGITTNGFLSFPFSGTAVQVWGTNNEANFNTDPDPTWECFIDGNSISRDAPFQFAENNWKFCDKSGLPDGNHTLRVEVKVQNPSQTFWLDQIRYIPSPSLSLENRTILLDNSDPAVQFDAQWTSLGGGANMTTKPGSIATVNFVGVSMSWYAFIPTELPHNGSQASWSIDGGQDNTFLLKGLPAGTGVSTVYNQRFFTTPDLPAGSHTVEVKFLGSQQTTPLGLDYIYVKNGSFPTSTDTTTPSTTSASSAGAGNSGQSNPDRQSDNGGSSKETPVGAIVGGVIGGLALLLLLAAGFLFFRRRRRLSRQDDRSTTTHQEISYTPTQYPLHQGGDSRRDLASTPSYMAQSLENPHSPPPILASAPSANMGSSLPRKLRQEALRGGYTMYHTSNPSYSEQTTTSTGSSPWNPSTETHQMLQHQSTLNERWLNQQHMVEVPPQYTQD</sequence>
<keyword evidence="2" id="KW-1133">Transmembrane helix</keyword>
<dbReference type="Gene3D" id="2.60.120.260">
    <property type="entry name" value="Galactose-binding domain-like"/>
    <property type="match status" value="2"/>
</dbReference>
<keyword evidence="4" id="KW-1185">Reference proteome</keyword>
<feature type="compositionally biased region" description="Polar residues" evidence="1">
    <location>
        <begin position="360"/>
        <end position="373"/>
    </location>
</feature>
<feature type="region of interest" description="Disordered" evidence="1">
    <location>
        <begin position="280"/>
        <end position="318"/>
    </location>
</feature>
<evidence type="ECO:0000313" key="4">
    <source>
        <dbReference type="Proteomes" id="UP001213000"/>
    </source>
</evidence>
<keyword evidence="2" id="KW-0812">Transmembrane</keyword>
<accession>A0AAD5VS10</accession>
<organism evidence="3 4">
    <name type="scientific">Leucocoprinus birnbaumii</name>
    <dbReference type="NCBI Taxonomy" id="56174"/>
    <lineage>
        <taxon>Eukaryota</taxon>
        <taxon>Fungi</taxon>
        <taxon>Dikarya</taxon>
        <taxon>Basidiomycota</taxon>
        <taxon>Agaricomycotina</taxon>
        <taxon>Agaricomycetes</taxon>
        <taxon>Agaricomycetidae</taxon>
        <taxon>Agaricales</taxon>
        <taxon>Agaricineae</taxon>
        <taxon>Agaricaceae</taxon>
        <taxon>Leucocoprinus</taxon>
    </lineage>
</organism>
<feature type="transmembrane region" description="Helical" evidence="2">
    <location>
        <begin position="321"/>
        <end position="345"/>
    </location>
</feature>
<keyword evidence="2" id="KW-0472">Membrane</keyword>
<evidence type="ECO:0000313" key="3">
    <source>
        <dbReference type="EMBL" id="KAJ3567290.1"/>
    </source>
</evidence>
<feature type="compositionally biased region" description="Low complexity" evidence="1">
    <location>
        <begin position="280"/>
        <end position="306"/>
    </location>
</feature>
<dbReference type="EMBL" id="JANIEX010000423">
    <property type="protein sequence ID" value="KAJ3567290.1"/>
    <property type="molecule type" value="Genomic_DNA"/>
</dbReference>
<reference evidence="3" key="1">
    <citation type="submission" date="2022-07" db="EMBL/GenBank/DDBJ databases">
        <title>Genome Sequence of Leucocoprinus birnbaumii.</title>
        <authorList>
            <person name="Buettner E."/>
        </authorList>
    </citation>
    <scope>NUCLEOTIDE SEQUENCE</scope>
    <source>
        <strain evidence="3">VT141</strain>
    </source>
</reference>
<evidence type="ECO:0000256" key="2">
    <source>
        <dbReference type="SAM" id="Phobius"/>
    </source>
</evidence>
<feature type="region of interest" description="Disordered" evidence="1">
    <location>
        <begin position="352"/>
        <end position="385"/>
    </location>
</feature>